<proteinExistence type="inferred from homology"/>
<dbReference type="GeneID" id="303366828"/>
<dbReference type="InterPro" id="IPR037198">
    <property type="entry name" value="MutL_C_sf"/>
</dbReference>
<dbReference type="Gene3D" id="3.30.1370.100">
    <property type="entry name" value="MutL, C-terminal domain, regulatory subdomain"/>
    <property type="match status" value="1"/>
</dbReference>
<evidence type="ECO:0000256" key="3">
    <source>
        <dbReference type="ARBA" id="ARBA00022763"/>
    </source>
</evidence>
<accession>A0A1T4LJL6</accession>
<dbReference type="CDD" id="cd00782">
    <property type="entry name" value="MutL_Trans"/>
    <property type="match status" value="1"/>
</dbReference>
<evidence type="ECO:0000256" key="2">
    <source>
        <dbReference type="ARBA" id="ARBA00021975"/>
    </source>
</evidence>
<dbReference type="InterPro" id="IPR042121">
    <property type="entry name" value="MutL_C_regsub"/>
</dbReference>
<evidence type="ECO:0000256" key="1">
    <source>
        <dbReference type="ARBA" id="ARBA00006082"/>
    </source>
</evidence>
<dbReference type="InterPro" id="IPR013507">
    <property type="entry name" value="DNA_mismatch_S5_2-like"/>
</dbReference>
<dbReference type="SUPFAM" id="SSF55874">
    <property type="entry name" value="ATPase domain of HSP90 chaperone/DNA topoisomerase II/histidine kinase"/>
    <property type="match status" value="1"/>
</dbReference>
<dbReference type="SMART" id="SM01340">
    <property type="entry name" value="DNA_mis_repair"/>
    <property type="match status" value="1"/>
</dbReference>
<keyword evidence="10" id="KW-1185">Reference proteome</keyword>
<dbReference type="HAMAP" id="MF_00149">
    <property type="entry name" value="DNA_mis_repair"/>
    <property type="match status" value="1"/>
</dbReference>
<organism evidence="9 10">
    <name type="scientific">Treponema berlinense</name>
    <dbReference type="NCBI Taxonomy" id="225004"/>
    <lineage>
        <taxon>Bacteria</taxon>
        <taxon>Pseudomonadati</taxon>
        <taxon>Spirochaetota</taxon>
        <taxon>Spirochaetia</taxon>
        <taxon>Spirochaetales</taxon>
        <taxon>Treponemataceae</taxon>
        <taxon>Treponema</taxon>
    </lineage>
</organism>
<dbReference type="InterPro" id="IPR014721">
    <property type="entry name" value="Ribsml_uS5_D2-typ_fold_subgr"/>
</dbReference>
<dbReference type="Pfam" id="PF13589">
    <property type="entry name" value="HATPase_c_3"/>
    <property type="match status" value="1"/>
</dbReference>
<dbReference type="SUPFAM" id="SSF54211">
    <property type="entry name" value="Ribosomal protein S5 domain 2-like"/>
    <property type="match status" value="1"/>
</dbReference>
<feature type="domain" description="DNA mismatch repair protein S5" evidence="8">
    <location>
        <begin position="214"/>
        <end position="333"/>
    </location>
</feature>
<keyword evidence="3 5" id="KW-0227">DNA damage</keyword>
<dbReference type="Pfam" id="PF08676">
    <property type="entry name" value="MutL_C"/>
    <property type="match status" value="1"/>
</dbReference>
<dbReference type="Gene3D" id="3.30.565.10">
    <property type="entry name" value="Histidine kinase-like ATPase, C-terminal domain"/>
    <property type="match status" value="1"/>
</dbReference>
<evidence type="ECO:0000313" key="9">
    <source>
        <dbReference type="EMBL" id="SJZ54747.1"/>
    </source>
</evidence>
<dbReference type="GO" id="GO:0140664">
    <property type="term" value="F:ATP-dependent DNA damage sensor activity"/>
    <property type="evidence" value="ECO:0007669"/>
    <property type="project" value="InterPro"/>
</dbReference>
<protein>
    <recommendedName>
        <fullName evidence="2 5">DNA mismatch repair protein MutL</fullName>
    </recommendedName>
</protein>
<reference evidence="9 10" key="1">
    <citation type="submission" date="2017-02" db="EMBL/GenBank/DDBJ databases">
        <authorList>
            <person name="Peterson S.W."/>
        </authorList>
    </citation>
    <scope>NUCLEOTIDE SEQUENCE [LARGE SCALE GENOMIC DNA]</scope>
    <source>
        <strain evidence="9 10">ATCC BAA-909</strain>
    </source>
</reference>
<dbReference type="GO" id="GO:0006298">
    <property type="term" value="P:mismatch repair"/>
    <property type="evidence" value="ECO:0007669"/>
    <property type="project" value="UniProtKB-UniRule"/>
</dbReference>
<dbReference type="GO" id="GO:0032300">
    <property type="term" value="C:mismatch repair complex"/>
    <property type="evidence" value="ECO:0007669"/>
    <property type="project" value="InterPro"/>
</dbReference>
<dbReference type="InterPro" id="IPR014762">
    <property type="entry name" value="DNA_mismatch_repair_CS"/>
</dbReference>
<name>A0A1T4LJL6_9SPIR</name>
<evidence type="ECO:0000256" key="5">
    <source>
        <dbReference type="HAMAP-Rule" id="MF_00149"/>
    </source>
</evidence>
<dbReference type="InterPro" id="IPR002099">
    <property type="entry name" value="MutL/Mlh/PMS"/>
</dbReference>
<dbReference type="InterPro" id="IPR020667">
    <property type="entry name" value="DNA_mismatch_repair_MutL"/>
</dbReference>
<comment type="similarity">
    <text evidence="1 5">Belongs to the DNA mismatch repair MutL/HexB family.</text>
</comment>
<dbReference type="Gene3D" id="3.30.1540.20">
    <property type="entry name" value="MutL, C-terminal domain, dimerisation subdomain"/>
    <property type="match status" value="1"/>
</dbReference>
<keyword evidence="4 5" id="KW-0234">DNA repair</keyword>
<dbReference type="SUPFAM" id="SSF118116">
    <property type="entry name" value="DNA mismatch repair protein MutL"/>
    <property type="match status" value="1"/>
</dbReference>
<dbReference type="AlphaFoldDB" id="A0A1T4LJL6"/>
<dbReference type="FunFam" id="3.30.565.10:FF:000003">
    <property type="entry name" value="DNA mismatch repair endonuclease MutL"/>
    <property type="match status" value="1"/>
</dbReference>
<feature type="domain" description="MutL C-terminal dimerisation" evidence="7">
    <location>
        <begin position="473"/>
        <end position="606"/>
    </location>
</feature>
<dbReference type="Pfam" id="PF01119">
    <property type="entry name" value="DNA_mis_repair"/>
    <property type="match status" value="1"/>
</dbReference>
<dbReference type="EMBL" id="FUXC01000002">
    <property type="protein sequence ID" value="SJZ54747.1"/>
    <property type="molecule type" value="Genomic_DNA"/>
</dbReference>
<evidence type="ECO:0000313" key="10">
    <source>
        <dbReference type="Proteomes" id="UP000190395"/>
    </source>
</evidence>
<dbReference type="GO" id="GO:0016887">
    <property type="term" value="F:ATP hydrolysis activity"/>
    <property type="evidence" value="ECO:0007669"/>
    <property type="project" value="InterPro"/>
</dbReference>
<dbReference type="InterPro" id="IPR014790">
    <property type="entry name" value="MutL_C"/>
</dbReference>
<dbReference type="OrthoDB" id="9763467at2"/>
<evidence type="ECO:0000259" key="8">
    <source>
        <dbReference type="SMART" id="SM01340"/>
    </source>
</evidence>
<dbReference type="PANTHER" id="PTHR10073">
    <property type="entry name" value="DNA MISMATCH REPAIR PROTEIN MLH, PMS, MUTL"/>
    <property type="match status" value="1"/>
</dbReference>
<dbReference type="GO" id="GO:0030983">
    <property type="term" value="F:mismatched DNA binding"/>
    <property type="evidence" value="ECO:0007669"/>
    <property type="project" value="InterPro"/>
</dbReference>
<dbReference type="STRING" id="225004.SAMN02745152_00558"/>
<sequence>MPQDKKTRRAVRQLSADVARKIAAGEVIDRPNAIVRELMDNAVDSGADSISVEISGGGIEKIRISDNGSGMTKEDLSACARPHATSKIVDTADLNNITTLGFRGEALASIAAVSRLSISSGNWRMKASILEDHILEQIPLVQNGEGTIVMSEGLFENYPARRRFLKRPSSENMLCRETFVEKALPRPDIAFRLTTDNSLRLDLPKDVTLTERFVSALELNESTENFAELKACGGTEWKFKLVIGEPTVYRSDRRQIFIYINGRRVQEFSLLQAIEYGCQGFFPNGTHPVAALFAEVDPSTVDFNIHPAKKEVRFRDSSALHHGVSSTVKEYFRSYGIKNSQIFEDKDNEEQNNVPGFDFGETSPSLKVSENHSKTNENSETQFFSSLAALALSENSKVQEKNEKPAISTGPQKTAGDLRSRFFNYDSTQTAQKTLYENHSYKNDHISENSSSKLYEKTEFPQFTKPDSDGFCYIGTVLNCFLVAQVQDTIYFIDQHAAHERIIFNKLLSGKTETQALLIPYKITTEDESEEKYLEAALPFLKNAGFTGKNAGEGIFEFSEVPARWKGTQNDLQSALLDKLVKPEDIIYSVAAMTACKAAVKDGYVLDRAAAEELARQALKLPDPHCPHGRPVWTTLTKEQLFARVRRTR</sequence>
<evidence type="ECO:0000256" key="4">
    <source>
        <dbReference type="ARBA" id="ARBA00023204"/>
    </source>
</evidence>
<dbReference type="CDD" id="cd16926">
    <property type="entry name" value="HATPase_MutL-MLH-PMS-like"/>
    <property type="match status" value="1"/>
</dbReference>
<dbReference type="InterPro" id="IPR020568">
    <property type="entry name" value="Ribosomal_Su5_D2-typ_SF"/>
</dbReference>
<dbReference type="RefSeq" id="WP_078930309.1">
    <property type="nucleotide sequence ID" value="NZ_FUXC01000002.1"/>
</dbReference>
<evidence type="ECO:0000259" key="7">
    <source>
        <dbReference type="SMART" id="SM00853"/>
    </source>
</evidence>
<dbReference type="Proteomes" id="UP000190395">
    <property type="component" value="Unassembled WGS sequence"/>
</dbReference>
<comment type="function">
    <text evidence="5">This protein is involved in the repair of mismatches in DNA. It is required for dam-dependent methyl-directed DNA mismatch repair. May act as a 'molecular matchmaker', a protein that promotes the formation of a stable complex between two or more DNA-binding proteins in an ATP-dependent manner without itself being part of a final effector complex.</text>
</comment>
<dbReference type="Gene3D" id="3.30.230.10">
    <property type="match status" value="1"/>
</dbReference>
<feature type="region of interest" description="Disordered" evidence="6">
    <location>
        <begin position="348"/>
        <end position="378"/>
    </location>
</feature>
<dbReference type="InterPro" id="IPR036890">
    <property type="entry name" value="HATPase_C_sf"/>
</dbReference>
<dbReference type="PROSITE" id="PS00058">
    <property type="entry name" value="DNA_MISMATCH_REPAIR_1"/>
    <property type="match status" value="1"/>
</dbReference>
<dbReference type="PANTHER" id="PTHR10073:SF12">
    <property type="entry name" value="DNA MISMATCH REPAIR PROTEIN MLH1"/>
    <property type="match status" value="1"/>
</dbReference>
<dbReference type="InterPro" id="IPR042120">
    <property type="entry name" value="MutL_C_dimsub"/>
</dbReference>
<dbReference type="GO" id="GO:0005524">
    <property type="term" value="F:ATP binding"/>
    <property type="evidence" value="ECO:0007669"/>
    <property type="project" value="InterPro"/>
</dbReference>
<dbReference type="NCBIfam" id="TIGR00585">
    <property type="entry name" value="mutl"/>
    <property type="match status" value="1"/>
</dbReference>
<dbReference type="SMART" id="SM00853">
    <property type="entry name" value="MutL_C"/>
    <property type="match status" value="1"/>
</dbReference>
<dbReference type="InterPro" id="IPR038973">
    <property type="entry name" value="MutL/Mlh/Pms-like"/>
</dbReference>
<evidence type="ECO:0000256" key="6">
    <source>
        <dbReference type="SAM" id="MobiDB-lite"/>
    </source>
</evidence>
<gene>
    <name evidence="5" type="primary">mutL</name>
    <name evidence="9" type="ORF">SAMN02745152_00558</name>
</gene>